<dbReference type="PANTHER" id="PTHR43806">
    <property type="entry name" value="PEPTIDASE S8"/>
    <property type="match status" value="1"/>
</dbReference>
<sequence>MGTLHQFAEIYWFILKKEYRFDQDYISHLLLWAEYIALPPKSRNFHTTESSQLGVLSVSVEVEPNADISEMVEAFEHGFHAYERVFSDHIYYGASDFIRDPPYWIEDTSQSSIAKRQTQRTTQKVDEDLTFPKSPYRPRGYFNQVDRVGKSPTAKFESALRKRNIDITKDDVEGIDVQQGSMDIQILSQPPHVSIDELQNKFWNFKNPGKGTIIYILDSGYDLEHPEFSDMNIQDWLDPKQYPWDELNDISKEYNFYHGTNVLSKCAGKNVGVSKDATYVLARYSDGRGRASFDTIIEMILQIYDHIQRNNKRRKCVINLSFALPRRLPEYWAAFGKQKSKRKQLVLDFEEYIVEVFELLASLSNVIITTAAGNSAPNTKPEGYPAILADRASIRKNMVVIGGYNPYTGKNHYVESKWTKV</sequence>
<reference evidence="7 8" key="1">
    <citation type="journal article" date="2013" name="PLoS Genet.">
        <title>Genomic mechanisms accounting for the adaptation to parasitism in nematode-trapping fungi.</title>
        <authorList>
            <person name="Meerupati T."/>
            <person name="Andersson K.M."/>
            <person name="Friman E."/>
            <person name="Kumar D."/>
            <person name="Tunlid A."/>
            <person name="Ahren D."/>
        </authorList>
    </citation>
    <scope>NUCLEOTIDE SEQUENCE [LARGE SCALE GENOMIC DNA]</scope>
    <source>
        <strain evidence="7 8">CBS 200.50</strain>
    </source>
</reference>
<proteinExistence type="inferred from homology"/>
<dbReference type="eggNOG" id="KOG1153">
    <property type="taxonomic scope" value="Eukaryota"/>
</dbReference>
<dbReference type="InterPro" id="IPR000209">
    <property type="entry name" value="Peptidase_S8/S53_dom"/>
</dbReference>
<keyword evidence="8" id="KW-1185">Reference proteome</keyword>
<gene>
    <name evidence="7" type="ORF">H072_7416</name>
</gene>
<name>S8A7K3_DACHA</name>
<dbReference type="OMA" id="IYATEHE"/>
<dbReference type="GO" id="GO:0006508">
    <property type="term" value="P:proteolysis"/>
    <property type="evidence" value="ECO:0007669"/>
    <property type="project" value="UniProtKB-KW"/>
</dbReference>
<evidence type="ECO:0000256" key="5">
    <source>
        <dbReference type="PROSITE-ProRule" id="PRU01240"/>
    </source>
</evidence>
<evidence type="ECO:0000313" key="7">
    <source>
        <dbReference type="EMBL" id="EPS38804.1"/>
    </source>
</evidence>
<dbReference type="SUPFAM" id="SSF52743">
    <property type="entry name" value="Subtilisin-like"/>
    <property type="match status" value="1"/>
</dbReference>
<dbReference type="Pfam" id="PF00082">
    <property type="entry name" value="Peptidase_S8"/>
    <property type="match status" value="1"/>
</dbReference>
<dbReference type="InterPro" id="IPR036852">
    <property type="entry name" value="Peptidase_S8/S53_dom_sf"/>
</dbReference>
<evidence type="ECO:0000256" key="2">
    <source>
        <dbReference type="ARBA" id="ARBA00022670"/>
    </source>
</evidence>
<reference evidence="8" key="2">
    <citation type="submission" date="2013-04" db="EMBL/GenBank/DDBJ databases">
        <title>Genomic mechanisms accounting for the adaptation to parasitism in nematode-trapping fungi.</title>
        <authorList>
            <person name="Ahren D.G."/>
        </authorList>
    </citation>
    <scope>NUCLEOTIDE SEQUENCE [LARGE SCALE GENOMIC DNA]</scope>
    <source>
        <strain evidence="8">CBS 200.50</strain>
    </source>
</reference>
<evidence type="ECO:0000313" key="8">
    <source>
        <dbReference type="Proteomes" id="UP000015100"/>
    </source>
</evidence>
<organism evidence="7 8">
    <name type="scientific">Dactylellina haptotyla (strain CBS 200.50)</name>
    <name type="common">Nematode-trapping fungus</name>
    <name type="synonym">Monacrosporium haptotylum</name>
    <dbReference type="NCBI Taxonomy" id="1284197"/>
    <lineage>
        <taxon>Eukaryota</taxon>
        <taxon>Fungi</taxon>
        <taxon>Dikarya</taxon>
        <taxon>Ascomycota</taxon>
        <taxon>Pezizomycotina</taxon>
        <taxon>Orbiliomycetes</taxon>
        <taxon>Orbiliales</taxon>
        <taxon>Orbiliaceae</taxon>
        <taxon>Dactylellina</taxon>
    </lineage>
</organism>
<accession>S8A7K3</accession>
<protein>
    <recommendedName>
        <fullName evidence="6">Peptidase S8/S53 domain-containing protein</fullName>
    </recommendedName>
</protein>
<dbReference type="STRING" id="1284197.S8A7K3"/>
<dbReference type="AlphaFoldDB" id="S8A7K3"/>
<dbReference type="EMBL" id="AQGS01000526">
    <property type="protein sequence ID" value="EPS38804.1"/>
    <property type="molecule type" value="Genomic_DNA"/>
</dbReference>
<keyword evidence="2" id="KW-0645">Protease</keyword>
<dbReference type="Proteomes" id="UP000015100">
    <property type="component" value="Unassembled WGS sequence"/>
</dbReference>
<dbReference type="PROSITE" id="PS51892">
    <property type="entry name" value="SUBTILASE"/>
    <property type="match status" value="1"/>
</dbReference>
<dbReference type="InterPro" id="IPR050131">
    <property type="entry name" value="Peptidase_S8_subtilisin-like"/>
</dbReference>
<evidence type="ECO:0000259" key="6">
    <source>
        <dbReference type="Pfam" id="PF00082"/>
    </source>
</evidence>
<evidence type="ECO:0000256" key="1">
    <source>
        <dbReference type="ARBA" id="ARBA00011073"/>
    </source>
</evidence>
<keyword evidence="4" id="KW-0720">Serine protease</keyword>
<evidence type="ECO:0000256" key="4">
    <source>
        <dbReference type="ARBA" id="ARBA00022825"/>
    </source>
</evidence>
<dbReference type="Gene3D" id="3.40.50.200">
    <property type="entry name" value="Peptidase S8/S53 domain"/>
    <property type="match status" value="1"/>
</dbReference>
<dbReference type="HOGENOM" id="CLU_625518_0_0_1"/>
<keyword evidence="3" id="KW-0378">Hydrolase</keyword>
<comment type="caution">
    <text evidence="5">Lacks conserved residue(s) required for the propagation of feature annotation.</text>
</comment>
<feature type="domain" description="Peptidase S8/S53" evidence="6">
    <location>
        <begin position="209"/>
        <end position="406"/>
    </location>
</feature>
<comment type="similarity">
    <text evidence="1 5">Belongs to the peptidase S8 family.</text>
</comment>
<dbReference type="GO" id="GO:0004252">
    <property type="term" value="F:serine-type endopeptidase activity"/>
    <property type="evidence" value="ECO:0007669"/>
    <property type="project" value="InterPro"/>
</dbReference>
<dbReference type="PANTHER" id="PTHR43806:SF11">
    <property type="entry name" value="CEREVISIN-RELATED"/>
    <property type="match status" value="1"/>
</dbReference>
<dbReference type="OrthoDB" id="1896086at2759"/>
<evidence type="ECO:0000256" key="3">
    <source>
        <dbReference type="ARBA" id="ARBA00022801"/>
    </source>
</evidence>
<dbReference type="CDD" id="cd00306">
    <property type="entry name" value="Peptidases_S8_S53"/>
    <property type="match status" value="1"/>
</dbReference>
<comment type="caution">
    <text evidence="7">The sequence shown here is derived from an EMBL/GenBank/DDBJ whole genome shotgun (WGS) entry which is preliminary data.</text>
</comment>